<dbReference type="EMBL" id="BAABBP010000002">
    <property type="protein sequence ID" value="GAA3983514.1"/>
    <property type="molecule type" value="Genomic_DNA"/>
</dbReference>
<dbReference type="PANTHER" id="PTHR33452:SF1">
    <property type="entry name" value="INNER MEMBRANE PROTEIN YPHA-RELATED"/>
    <property type="match status" value="1"/>
</dbReference>
<comment type="caution">
    <text evidence="8">The sequence shown here is derived from an EMBL/GenBank/DDBJ whole genome shotgun (WGS) entry which is preliminary data.</text>
</comment>
<dbReference type="PANTHER" id="PTHR33452">
    <property type="entry name" value="OXIDOREDUCTASE CATD-RELATED"/>
    <property type="match status" value="1"/>
</dbReference>
<keyword evidence="3" id="KW-1003">Cell membrane</keyword>
<keyword evidence="9" id="KW-1185">Reference proteome</keyword>
<evidence type="ECO:0000313" key="8">
    <source>
        <dbReference type="EMBL" id="GAA3983514.1"/>
    </source>
</evidence>
<dbReference type="InterPro" id="IPR051907">
    <property type="entry name" value="DoxX-like_oxidoreductase"/>
</dbReference>
<sequence length="129" mass="13726">MRLFNALHHPHAGAVLLRTVLALLILLHGWAKITGGVGWIAGMLQGHGLPGYLAYAVYLGEVVAPLLMLVGVWVAPAALVVAINMLVALFLVHQGHFFSINKSGGWELELQAMFLVGALVVAMTARPGK</sequence>
<comment type="subcellular location">
    <subcellularLocation>
        <location evidence="1">Cell membrane</location>
        <topology evidence="1">Multi-pass membrane protein</topology>
    </subcellularLocation>
</comment>
<feature type="transmembrane region" description="Helical" evidence="7">
    <location>
        <begin position="110"/>
        <end position="128"/>
    </location>
</feature>
<evidence type="ECO:0000256" key="1">
    <source>
        <dbReference type="ARBA" id="ARBA00004651"/>
    </source>
</evidence>
<reference evidence="9" key="1">
    <citation type="journal article" date="2019" name="Int. J. Syst. Evol. Microbiol.">
        <title>The Global Catalogue of Microorganisms (GCM) 10K type strain sequencing project: providing services to taxonomists for standard genome sequencing and annotation.</title>
        <authorList>
            <consortium name="The Broad Institute Genomics Platform"/>
            <consortium name="The Broad Institute Genome Sequencing Center for Infectious Disease"/>
            <person name="Wu L."/>
            <person name="Ma J."/>
        </authorList>
    </citation>
    <scope>NUCLEOTIDE SEQUENCE [LARGE SCALE GENOMIC DNA]</scope>
    <source>
        <strain evidence="9">JCM 17561</strain>
    </source>
</reference>
<keyword evidence="5 7" id="KW-1133">Transmembrane helix</keyword>
<evidence type="ECO:0000256" key="7">
    <source>
        <dbReference type="SAM" id="Phobius"/>
    </source>
</evidence>
<evidence type="ECO:0000256" key="2">
    <source>
        <dbReference type="ARBA" id="ARBA00006679"/>
    </source>
</evidence>
<comment type="similarity">
    <text evidence="2">Belongs to the DoxX family.</text>
</comment>
<keyword evidence="4 7" id="KW-0812">Transmembrane</keyword>
<evidence type="ECO:0000313" key="9">
    <source>
        <dbReference type="Proteomes" id="UP001501627"/>
    </source>
</evidence>
<evidence type="ECO:0000256" key="4">
    <source>
        <dbReference type="ARBA" id="ARBA00022692"/>
    </source>
</evidence>
<accession>A0ABP7QJX2</accession>
<evidence type="ECO:0000256" key="3">
    <source>
        <dbReference type="ARBA" id="ARBA00022475"/>
    </source>
</evidence>
<dbReference type="InterPro" id="IPR032808">
    <property type="entry name" value="DoxX"/>
</dbReference>
<gene>
    <name evidence="8" type="ORF">GCM10022279_03680</name>
</gene>
<organism evidence="8 9">
    <name type="scientific">Comamonas faecalis</name>
    <dbReference type="NCBI Taxonomy" id="1387849"/>
    <lineage>
        <taxon>Bacteria</taxon>
        <taxon>Pseudomonadati</taxon>
        <taxon>Pseudomonadota</taxon>
        <taxon>Betaproteobacteria</taxon>
        <taxon>Burkholderiales</taxon>
        <taxon>Comamonadaceae</taxon>
        <taxon>Comamonas</taxon>
    </lineage>
</organism>
<feature type="transmembrane region" description="Helical" evidence="7">
    <location>
        <begin position="12"/>
        <end position="31"/>
    </location>
</feature>
<dbReference type="Proteomes" id="UP001501627">
    <property type="component" value="Unassembled WGS sequence"/>
</dbReference>
<dbReference type="RefSeq" id="WP_103046061.1">
    <property type="nucleotide sequence ID" value="NZ_BAABBP010000002.1"/>
</dbReference>
<keyword evidence="6 7" id="KW-0472">Membrane</keyword>
<dbReference type="Pfam" id="PF07681">
    <property type="entry name" value="DoxX"/>
    <property type="match status" value="1"/>
</dbReference>
<protein>
    <submittedName>
        <fullName evidence="8">DoxX family protein</fullName>
    </submittedName>
</protein>
<evidence type="ECO:0000256" key="5">
    <source>
        <dbReference type="ARBA" id="ARBA00022989"/>
    </source>
</evidence>
<evidence type="ECO:0000256" key="6">
    <source>
        <dbReference type="ARBA" id="ARBA00023136"/>
    </source>
</evidence>
<name>A0ABP7QJX2_9BURK</name>
<feature type="transmembrane region" description="Helical" evidence="7">
    <location>
        <begin position="66"/>
        <end position="90"/>
    </location>
</feature>
<proteinExistence type="inferred from homology"/>